<dbReference type="PROSITE" id="PS50043">
    <property type="entry name" value="HTH_LUXR_2"/>
    <property type="match status" value="1"/>
</dbReference>
<sequence length="557" mass="60814">MVRRETAGDTGGAAVLERGRAAYAHGRWADAFEDLAEADEQSRLVAEDLCALATVAFLVGHDTVALDAFQRAHHAFQEDGDVGHSVRCAYWLGYVLMLSGRMAEAMGWWMRGQRLLEEDGVQRVEHGYLLIPASLRKVNDGEPRAAYDGFREALAIAERFGDPDLAAWSRLGCGRALIEMSQADRGMAMLDEAMVAVTAGEVSPMLTGRIYCAVIMACRMTFDLRRAQEWTAAFSRWCATQQGLKPYRGQCLIHRSEIMQLHGEWSEAIDEVGQACAHLSDPPGDPVLGMAQYQMGELLRLRGEFAAAEDAYRRAGECGHHVHPGLAMLRLAQGRLDDAVAAIRRVAAESEADRTERARILGAFITIMLAADDVDGARTATEELEQLAADFDAVYLHAVAASARGAVALADGDAHRACASFRRAWQAWQELAAPYEAAEVRLSMAKACRELRDHDTAELELNAARRTFEKLAAAPALEAAMGLSRTTAATDPTLTRRELDVVRLVASGATNRDIARALSISEKTVARHLSNMFGKLGVTSRSGVTAYAYEHDLVPDR</sequence>
<reference evidence="4" key="1">
    <citation type="journal article" date="2019" name="Int. J. Syst. Evol. Microbiol.">
        <title>The Global Catalogue of Microorganisms (GCM) 10K type strain sequencing project: providing services to taxonomists for standard genome sequencing and annotation.</title>
        <authorList>
            <consortium name="The Broad Institute Genomics Platform"/>
            <consortium name="The Broad Institute Genome Sequencing Center for Infectious Disease"/>
            <person name="Wu L."/>
            <person name="Ma J."/>
        </authorList>
    </citation>
    <scope>NUCLEOTIDE SEQUENCE [LARGE SCALE GENOMIC DNA]</scope>
    <source>
        <strain evidence="4">KCTC 32255</strain>
    </source>
</reference>
<dbReference type="Gene3D" id="1.10.10.10">
    <property type="entry name" value="Winged helix-like DNA-binding domain superfamily/Winged helix DNA-binding domain"/>
    <property type="match status" value="1"/>
</dbReference>
<dbReference type="SUPFAM" id="SSF48452">
    <property type="entry name" value="TPR-like"/>
    <property type="match status" value="2"/>
</dbReference>
<feature type="domain" description="HTH luxR-type" evidence="2">
    <location>
        <begin position="487"/>
        <end position="552"/>
    </location>
</feature>
<dbReference type="PANTHER" id="PTHR43214:SF43">
    <property type="entry name" value="TWO-COMPONENT RESPONSE REGULATOR"/>
    <property type="match status" value="1"/>
</dbReference>
<accession>A0ABW2C4L1</accession>
<dbReference type="PANTHER" id="PTHR43214">
    <property type="entry name" value="TWO-COMPONENT RESPONSE REGULATOR"/>
    <property type="match status" value="1"/>
</dbReference>
<dbReference type="InterPro" id="IPR016032">
    <property type="entry name" value="Sig_transdc_resp-reg_C-effctor"/>
</dbReference>
<evidence type="ECO:0000259" key="2">
    <source>
        <dbReference type="PROSITE" id="PS50043"/>
    </source>
</evidence>
<dbReference type="Pfam" id="PF00196">
    <property type="entry name" value="GerE"/>
    <property type="match status" value="1"/>
</dbReference>
<evidence type="ECO:0000256" key="1">
    <source>
        <dbReference type="ARBA" id="ARBA00023125"/>
    </source>
</evidence>
<proteinExistence type="predicted"/>
<dbReference type="InterPro" id="IPR036388">
    <property type="entry name" value="WH-like_DNA-bd_sf"/>
</dbReference>
<dbReference type="InterPro" id="IPR000792">
    <property type="entry name" value="Tscrpt_reg_LuxR_C"/>
</dbReference>
<evidence type="ECO:0000313" key="4">
    <source>
        <dbReference type="Proteomes" id="UP001596337"/>
    </source>
</evidence>
<name>A0ABW2C4L1_9PSEU</name>
<gene>
    <name evidence="3" type="ORF">ACFQGD_17615</name>
</gene>
<organism evidence="3 4">
    <name type="scientific">Haloechinothrix salitolerans</name>
    <dbReference type="NCBI Taxonomy" id="926830"/>
    <lineage>
        <taxon>Bacteria</taxon>
        <taxon>Bacillati</taxon>
        <taxon>Actinomycetota</taxon>
        <taxon>Actinomycetes</taxon>
        <taxon>Pseudonocardiales</taxon>
        <taxon>Pseudonocardiaceae</taxon>
        <taxon>Haloechinothrix</taxon>
    </lineage>
</organism>
<dbReference type="Proteomes" id="UP001596337">
    <property type="component" value="Unassembled WGS sequence"/>
</dbReference>
<keyword evidence="1" id="KW-0238">DNA-binding</keyword>
<dbReference type="EMBL" id="JBHSXX010000001">
    <property type="protein sequence ID" value="MFC6868964.1"/>
    <property type="molecule type" value="Genomic_DNA"/>
</dbReference>
<dbReference type="SMART" id="SM00421">
    <property type="entry name" value="HTH_LUXR"/>
    <property type="match status" value="1"/>
</dbReference>
<dbReference type="RefSeq" id="WP_345403066.1">
    <property type="nucleotide sequence ID" value="NZ_BAABLA010000113.1"/>
</dbReference>
<dbReference type="SUPFAM" id="SSF46894">
    <property type="entry name" value="C-terminal effector domain of the bipartite response regulators"/>
    <property type="match status" value="1"/>
</dbReference>
<comment type="caution">
    <text evidence="3">The sequence shown here is derived from an EMBL/GenBank/DDBJ whole genome shotgun (WGS) entry which is preliminary data.</text>
</comment>
<dbReference type="InterPro" id="IPR011990">
    <property type="entry name" value="TPR-like_helical_dom_sf"/>
</dbReference>
<keyword evidence="4" id="KW-1185">Reference proteome</keyword>
<dbReference type="Gene3D" id="1.25.40.10">
    <property type="entry name" value="Tetratricopeptide repeat domain"/>
    <property type="match status" value="2"/>
</dbReference>
<protein>
    <submittedName>
        <fullName evidence="3">LuxR C-terminal-related transcriptional regulator</fullName>
    </submittedName>
</protein>
<evidence type="ECO:0000313" key="3">
    <source>
        <dbReference type="EMBL" id="MFC6868964.1"/>
    </source>
</evidence>
<dbReference type="InterPro" id="IPR039420">
    <property type="entry name" value="WalR-like"/>
</dbReference>
<dbReference type="PRINTS" id="PR00038">
    <property type="entry name" value="HTHLUXR"/>
</dbReference>
<dbReference type="PROSITE" id="PS00622">
    <property type="entry name" value="HTH_LUXR_1"/>
    <property type="match status" value="1"/>
</dbReference>
<dbReference type="CDD" id="cd06170">
    <property type="entry name" value="LuxR_C_like"/>
    <property type="match status" value="1"/>
</dbReference>